<dbReference type="SUPFAM" id="SSF116734">
    <property type="entry name" value="DNA methylase specificity domain"/>
    <property type="match status" value="1"/>
</dbReference>
<evidence type="ECO:0008006" key="5">
    <source>
        <dbReference type="Google" id="ProtNLM"/>
    </source>
</evidence>
<protein>
    <recommendedName>
        <fullName evidence="5">Restriction endonuclease subunit S</fullName>
    </recommendedName>
</protein>
<name>A0ABZ0FF86_9GAMM</name>
<sequence>MKFQKLGDFIQQVTTRNTDTAITEPKGISMHKEFIQSVANIVGTDMSKYRVVKNTQFAYNPMHVGRDHLVPIALHLGQEDIIVSPAYVVFEITKPAELLPQYLMFWFKESNFDRRAWFTTDNSVRGGFSWESLCNMPIPIPTPQEQALICLKSLFETQSDFLHKKELLSLALGE</sequence>
<gene>
    <name evidence="3" type="ORF">RY972_09150</name>
</gene>
<keyword evidence="1" id="KW-0680">Restriction system</keyword>
<reference evidence="3 4" key="1">
    <citation type="submission" date="2023-10" db="EMBL/GenBank/DDBJ databases">
        <title>Genome analysis of psychrotrophic aerobic bacterium Aeromonas allosaccharophila BIM B-1809 isolated from infected fish.</title>
        <authorList>
            <person name="Leanovich S.I."/>
            <person name="Sidarenka A.V."/>
            <person name="Akhremchuk A.E."/>
            <person name="Sikolenko M.A."/>
            <person name="Valentovich L.N."/>
        </authorList>
    </citation>
    <scope>NUCLEOTIDE SEQUENCE [LARGE SCALE GENOMIC DNA]</scope>
    <source>
        <strain evidence="3 4">BIM B-1809</strain>
    </source>
</reference>
<organism evidence="3 4">
    <name type="scientific">Aeromonas allosaccharophila</name>
    <dbReference type="NCBI Taxonomy" id="656"/>
    <lineage>
        <taxon>Bacteria</taxon>
        <taxon>Pseudomonadati</taxon>
        <taxon>Pseudomonadota</taxon>
        <taxon>Gammaproteobacteria</taxon>
        <taxon>Aeromonadales</taxon>
        <taxon>Aeromonadaceae</taxon>
        <taxon>Aeromonas</taxon>
    </lineage>
</organism>
<proteinExistence type="predicted"/>
<evidence type="ECO:0000313" key="3">
    <source>
        <dbReference type="EMBL" id="WOE68192.1"/>
    </source>
</evidence>
<dbReference type="RefSeq" id="WP_317104027.1">
    <property type="nucleotide sequence ID" value="NZ_CP136584.1"/>
</dbReference>
<evidence type="ECO:0000256" key="1">
    <source>
        <dbReference type="ARBA" id="ARBA00022747"/>
    </source>
</evidence>
<dbReference type="InterPro" id="IPR044946">
    <property type="entry name" value="Restrct_endonuc_typeI_TRD_sf"/>
</dbReference>
<evidence type="ECO:0000256" key="2">
    <source>
        <dbReference type="ARBA" id="ARBA00023125"/>
    </source>
</evidence>
<keyword evidence="2" id="KW-0238">DNA-binding</keyword>
<accession>A0ABZ0FF86</accession>
<dbReference type="Gene3D" id="3.90.220.20">
    <property type="entry name" value="DNA methylase specificity domains"/>
    <property type="match status" value="1"/>
</dbReference>
<dbReference type="EMBL" id="CP136584">
    <property type="protein sequence ID" value="WOE68192.1"/>
    <property type="molecule type" value="Genomic_DNA"/>
</dbReference>
<evidence type="ECO:0000313" key="4">
    <source>
        <dbReference type="Proteomes" id="UP001302667"/>
    </source>
</evidence>
<dbReference type="Proteomes" id="UP001302667">
    <property type="component" value="Chromosome"/>
</dbReference>
<keyword evidence="4" id="KW-1185">Reference proteome</keyword>